<feature type="transmembrane region" description="Helical" evidence="8">
    <location>
        <begin position="306"/>
        <end position="328"/>
    </location>
</feature>
<keyword evidence="3 8" id="KW-0812">Transmembrane</keyword>
<dbReference type="GO" id="GO:0005247">
    <property type="term" value="F:voltage-gated chloride channel activity"/>
    <property type="evidence" value="ECO:0007669"/>
    <property type="project" value="TreeGrafter"/>
</dbReference>
<reference evidence="10 11" key="1">
    <citation type="submission" date="2015-09" db="EMBL/GenBank/DDBJ databases">
        <authorList>
            <consortium name="Pathogen Informatics"/>
        </authorList>
    </citation>
    <scope>NUCLEOTIDE SEQUENCE [LARGE SCALE GENOMIC DNA]</scope>
    <source>
        <strain evidence="10 11">2789STDY5834939</strain>
    </source>
</reference>
<dbReference type="PANTHER" id="PTHR45711">
    <property type="entry name" value="CHLORIDE CHANNEL PROTEIN"/>
    <property type="match status" value="1"/>
</dbReference>
<dbReference type="CDD" id="cd01031">
    <property type="entry name" value="EriC"/>
    <property type="match status" value="1"/>
</dbReference>
<feature type="transmembrane region" description="Helical" evidence="8">
    <location>
        <begin position="160"/>
        <end position="184"/>
    </location>
</feature>
<evidence type="ECO:0000256" key="8">
    <source>
        <dbReference type="SAM" id="Phobius"/>
    </source>
</evidence>
<proteinExistence type="predicted"/>
<evidence type="ECO:0000256" key="1">
    <source>
        <dbReference type="ARBA" id="ARBA00004141"/>
    </source>
</evidence>
<evidence type="ECO:0000313" key="11">
    <source>
        <dbReference type="Proteomes" id="UP000095765"/>
    </source>
</evidence>
<dbReference type="InterPro" id="IPR006037">
    <property type="entry name" value="RCK_C"/>
</dbReference>
<evidence type="ECO:0000256" key="4">
    <source>
        <dbReference type="ARBA" id="ARBA00022989"/>
    </source>
</evidence>
<evidence type="ECO:0000259" key="9">
    <source>
        <dbReference type="PROSITE" id="PS51202"/>
    </source>
</evidence>
<dbReference type="InterPro" id="IPR014743">
    <property type="entry name" value="Cl-channel_core"/>
</dbReference>
<dbReference type="AlphaFoldDB" id="A0A174RH19"/>
<accession>A0A174RH19</accession>
<dbReference type="Gene3D" id="3.30.70.1450">
    <property type="entry name" value="Regulator of K+ conductance, C-terminal domain"/>
    <property type="match status" value="1"/>
</dbReference>
<dbReference type="Proteomes" id="UP000095765">
    <property type="component" value="Unassembled WGS sequence"/>
</dbReference>
<dbReference type="PROSITE" id="PS51202">
    <property type="entry name" value="RCK_C"/>
    <property type="match status" value="1"/>
</dbReference>
<feature type="transmembrane region" description="Helical" evidence="8">
    <location>
        <begin position="274"/>
        <end position="294"/>
    </location>
</feature>
<feature type="transmembrane region" description="Helical" evidence="8">
    <location>
        <begin position="366"/>
        <end position="391"/>
    </location>
</feature>
<evidence type="ECO:0000313" key="10">
    <source>
        <dbReference type="EMBL" id="CUP84734.1"/>
    </source>
</evidence>
<sequence>MQQQENDTIRVIKSAQTMQYALVLNGLLVGVAAGGVAVVYRLMLGWAEDAMRAVFAAAHGNILLAAAWFVVLAGMALLTGWMVKAEPMISGSGIPQVGGEIRGYLSQSWPRVILGKLVSGTVCILGGLSLGREGPSVQLGAMAGKGLSRLLHRVRTEEKYLITCGAGAGLAAAFNAPLAGMLFSLEELHKNFSASALVSVMTAAVAADFVSKVVFGLTPVFHFDVTGALPLQYYWLLVLLGMLIGAFGAFYNWATLRVQALYGRLPLRPEMRMLVPFLLAGVLGFTVPQVLGGGHAMIELLYDGTLLLNTVLMLLVLKFAFSLVSFGSGAPGGIFFPLLVIGAYAGGAFGLAAVQLCGMELHWVNNFIILAMAGYFSAIVRAPVTGIILIAEMTGSFTHMLSLSTVSIIAYVVAYLLRSEPIYESLLENILRRQGIEEPENTGEKILTLAVVRQDSDVIGKNVSELTLPHNCLLVAVRRGKQELIPRGDTVIMAGDTLVALADAKDYAEIKEQLQNCCS</sequence>
<organism evidence="10 11">
    <name type="scientific">Anaerotruncus colihominis</name>
    <dbReference type="NCBI Taxonomy" id="169435"/>
    <lineage>
        <taxon>Bacteria</taxon>
        <taxon>Bacillati</taxon>
        <taxon>Bacillota</taxon>
        <taxon>Clostridia</taxon>
        <taxon>Eubacteriales</taxon>
        <taxon>Oscillospiraceae</taxon>
        <taxon>Anaerotruncus</taxon>
    </lineage>
</organism>
<comment type="subcellular location">
    <subcellularLocation>
        <location evidence="1">Membrane</location>
        <topology evidence="1">Multi-pass membrane protein</topology>
    </subcellularLocation>
</comment>
<keyword evidence="4 8" id="KW-1133">Transmembrane helix</keyword>
<evidence type="ECO:0000256" key="7">
    <source>
        <dbReference type="ARBA" id="ARBA00023214"/>
    </source>
</evidence>
<name>A0A174RH19_9FIRM</name>
<dbReference type="InterPro" id="IPR036721">
    <property type="entry name" value="RCK_C_sf"/>
</dbReference>
<dbReference type="GO" id="GO:0005886">
    <property type="term" value="C:plasma membrane"/>
    <property type="evidence" value="ECO:0007669"/>
    <property type="project" value="TreeGrafter"/>
</dbReference>
<dbReference type="PRINTS" id="PR00762">
    <property type="entry name" value="CLCHANNEL"/>
</dbReference>
<feature type="transmembrane region" description="Helical" evidence="8">
    <location>
        <begin position="62"/>
        <end position="83"/>
    </location>
</feature>
<dbReference type="SUPFAM" id="SSF81340">
    <property type="entry name" value="Clc chloride channel"/>
    <property type="match status" value="1"/>
</dbReference>
<dbReference type="RefSeq" id="WP_006877180.1">
    <property type="nucleotide sequence ID" value="NZ_CABIWA010000003.1"/>
</dbReference>
<dbReference type="GO" id="GO:0006813">
    <property type="term" value="P:potassium ion transport"/>
    <property type="evidence" value="ECO:0007669"/>
    <property type="project" value="InterPro"/>
</dbReference>
<keyword evidence="6 8" id="KW-0472">Membrane</keyword>
<dbReference type="PANTHER" id="PTHR45711:SF6">
    <property type="entry name" value="CHLORIDE CHANNEL PROTEIN"/>
    <property type="match status" value="1"/>
</dbReference>
<evidence type="ECO:0000256" key="2">
    <source>
        <dbReference type="ARBA" id="ARBA00022448"/>
    </source>
</evidence>
<dbReference type="GeneID" id="72465225"/>
<keyword evidence="7" id="KW-0868">Chloride</keyword>
<feature type="transmembrane region" description="Helical" evidence="8">
    <location>
        <begin position="334"/>
        <end position="354"/>
    </location>
</feature>
<keyword evidence="5" id="KW-0406">Ion transport</keyword>
<dbReference type="InterPro" id="IPR001807">
    <property type="entry name" value="ClC"/>
</dbReference>
<feature type="domain" description="RCK C-terminal" evidence="9">
    <location>
        <begin position="434"/>
        <end position="516"/>
    </location>
</feature>
<evidence type="ECO:0000256" key="3">
    <source>
        <dbReference type="ARBA" id="ARBA00022692"/>
    </source>
</evidence>
<evidence type="ECO:0000256" key="6">
    <source>
        <dbReference type="ARBA" id="ARBA00023136"/>
    </source>
</evidence>
<dbReference type="GO" id="GO:0008324">
    <property type="term" value="F:monoatomic cation transmembrane transporter activity"/>
    <property type="evidence" value="ECO:0007669"/>
    <property type="project" value="InterPro"/>
</dbReference>
<dbReference type="Pfam" id="PF00654">
    <property type="entry name" value="Voltage_CLC"/>
    <property type="match status" value="1"/>
</dbReference>
<keyword evidence="2" id="KW-0813">Transport</keyword>
<protein>
    <submittedName>
        <fullName evidence="10">H(+)/Cl(-) exchange transporter ClcA</fullName>
    </submittedName>
</protein>
<gene>
    <name evidence="10" type="primary">clcA</name>
    <name evidence="10" type="ORF">ERS852551_02142</name>
</gene>
<feature type="transmembrane region" description="Helical" evidence="8">
    <location>
        <begin position="397"/>
        <end position="417"/>
    </location>
</feature>
<dbReference type="EMBL" id="CZBE01000014">
    <property type="protein sequence ID" value="CUP84734.1"/>
    <property type="molecule type" value="Genomic_DNA"/>
</dbReference>
<feature type="transmembrane region" description="Helical" evidence="8">
    <location>
        <begin position="233"/>
        <end position="254"/>
    </location>
</feature>
<dbReference type="Pfam" id="PF02080">
    <property type="entry name" value="TrkA_C"/>
    <property type="match status" value="1"/>
</dbReference>
<dbReference type="SUPFAM" id="SSF116726">
    <property type="entry name" value="TrkA C-terminal domain-like"/>
    <property type="match status" value="1"/>
</dbReference>
<dbReference type="Gene3D" id="1.10.3080.10">
    <property type="entry name" value="Clc chloride channel"/>
    <property type="match status" value="1"/>
</dbReference>
<feature type="transmembrane region" description="Helical" evidence="8">
    <location>
        <begin position="20"/>
        <end position="42"/>
    </location>
</feature>
<evidence type="ECO:0000256" key="5">
    <source>
        <dbReference type="ARBA" id="ARBA00023065"/>
    </source>
</evidence>